<dbReference type="InterPro" id="IPR027417">
    <property type="entry name" value="P-loop_NTPase"/>
</dbReference>
<dbReference type="EMBL" id="RBXR01000001">
    <property type="protein sequence ID" value="RKT72049.1"/>
    <property type="molecule type" value="Genomic_DNA"/>
</dbReference>
<keyword evidence="2" id="KW-1185">Reference proteome</keyword>
<accession>A0A495XED2</accession>
<dbReference type="Gene3D" id="3.40.50.300">
    <property type="entry name" value="P-loop containing nucleotide triphosphate hydrolases"/>
    <property type="match status" value="1"/>
</dbReference>
<dbReference type="AlphaFoldDB" id="A0A495XED2"/>
<proteinExistence type="predicted"/>
<gene>
    <name evidence="1" type="ORF">DFJ66_5353</name>
</gene>
<reference evidence="1 2" key="1">
    <citation type="submission" date="2018-10" db="EMBL/GenBank/DDBJ databases">
        <title>Sequencing the genomes of 1000 actinobacteria strains.</title>
        <authorList>
            <person name="Klenk H.-P."/>
        </authorList>
    </citation>
    <scope>NUCLEOTIDE SEQUENCE [LARGE SCALE GENOMIC DNA]</scope>
    <source>
        <strain evidence="1 2">DSM 43911</strain>
    </source>
</reference>
<evidence type="ECO:0000313" key="1">
    <source>
        <dbReference type="EMBL" id="RKT72049.1"/>
    </source>
</evidence>
<comment type="caution">
    <text evidence="1">The sequence shown here is derived from an EMBL/GenBank/DDBJ whole genome shotgun (WGS) entry which is preliminary data.</text>
</comment>
<name>A0A495XED2_9PSEU</name>
<dbReference type="Proteomes" id="UP000272729">
    <property type="component" value="Unassembled WGS sequence"/>
</dbReference>
<evidence type="ECO:0008006" key="3">
    <source>
        <dbReference type="Google" id="ProtNLM"/>
    </source>
</evidence>
<protein>
    <recommendedName>
        <fullName evidence="3">NACHT domain-containing protein</fullName>
    </recommendedName>
</protein>
<evidence type="ECO:0000313" key="2">
    <source>
        <dbReference type="Proteomes" id="UP000272729"/>
    </source>
</evidence>
<sequence length="1263" mass="142103">MTVQYDYESLGAERFQQLCQALLATRYPDVQCFPVGMPDGGRDAVIPKEGVADCIIYQVKYRKPTPNRLASAEEIEKWAIEALEGEVIKVQRLAARGAKKYILITNTQCSSHLDNGTRDRVQTWLDSELPIPAQVWWRDDIDRRLDGEREIKRTYGLLRDFLGIAELLNLKHPDIDEAEFIKIAKGDHRTNALVKYLAHQYRRDRVVKFKQAELEPQLLDVFIDIPLALSRSGERYDATYSRLLENMDGSLVRSSSKAAAINKWEGLLEDHTLAAFKTSNRFAGVPTASLLLSEIFRTELSPESEKFVLEGAPGQGKSTIGQYLCQVHRARLLNHSDVGKFPSEHRSSAIRLPLHVDFRDLAAWLRRQDPFDVTNTGTPGDWSPSLESFLAAQIRRASGGMDFTVSDLDLVLRATPALLVLDGLDEVPDLNDRRAVVACVNEALARIEPFSPSLRTIATSRPSSFAKTPGFSKREYYYLTLGDLPLPSVLEYTDGWLRSRNVAHQAAHEIRQVLGQRLGQPHIVDLARNPMQLAILLWLVRKKGLSLPDKRTALYRDYMETFLDREAEKSAIVRDERELILDLHGYVAWELHCRAEVGESNGNISETKLKALLKSYLQSRGYKKKKIDLVDQLFTGMTDRVMVLTSRVEKTFEFEVQPLREYFAAKYLYATARPSSQGAERSGNRSDRFEALLKNPYWWNVTRFYAGFSDVGELANLAELLEDLVVQEDSDFALIAYSRAAALSLLRDQVFSQKPRSLTRVVSLVSSDRAVALLYAAQEDLSIPPDSGGEEVAEAMIKRVEKLASTGIYDPGAAQFLSVNSVPGLESWWFDRWLAASDTLARRRWLKVALSMNLLPEFSDSQRLDILRQFDRDLLSWNAYTRAVPAGKAVVNEDDFSLFTDVFRDGLGLDLVPSRTGRTAVDAMAIASLQSVDLTIANKKSRVFLHGRQLSESHLDEASTTLAFEVSELFRSTWRRSVRNDLGAWVAFNDALEQILGGQCRRTLALAVAAGEVKSGNLNRSGVDNLSDQAVSPVFRARYARQRRHDVGWWMEQLERIDAGNEAFFALCCAVRWAPTAVIIKSRARLDRWARAIDPYLLRVLRMTYRQSGASADDGIESGMLARFGPETSYLFSRRLKLVEEVPILTRVARQKRNKTLAGLASAAWMGAMSHESKAAWTSERLSNLAEAYSIVRRSAVPYPAVIRPTSPLTVMQAREALRRAADLPNGMVTTANETLTADLGRRIAPLATVALRDQWFDQDLLD</sequence>
<dbReference type="SUPFAM" id="SSF52540">
    <property type="entry name" value="P-loop containing nucleoside triphosphate hydrolases"/>
    <property type="match status" value="1"/>
</dbReference>
<organism evidence="1 2">
    <name type="scientific">Saccharothrix variisporea</name>
    <dbReference type="NCBI Taxonomy" id="543527"/>
    <lineage>
        <taxon>Bacteria</taxon>
        <taxon>Bacillati</taxon>
        <taxon>Actinomycetota</taxon>
        <taxon>Actinomycetes</taxon>
        <taxon>Pseudonocardiales</taxon>
        <taxon>Pseudonocardiaceae</taxon>
        <taxon>Saccharothrix</taxon>
    </lineage>
</organism>